<dbReference type="Pfam" id="PF08352">
    <property type="entry name" value="oligo_HPY"/>
    <property type="match status" value="1"/>
</dbReference>
<evidence type="ECO:0000313" key="7">
    <source>
        <dbReference type="Proteomes" id="UP000562984"/>
    </source>
</evidence>
<dbReference type="Gene3D" id="3.40.50.300">
    <property type="entry name" value="P-loop containing nucleotide triphosphate hydrolases"/>
    <property type="match status" value="1"/>
</dbReference>
<comment type="caution">
    <text evidence="6">The sequence shown here is derived from an EMBL/GenBank/DDBJ whole genome shotgun (WGS) entry which is preliminary data.</text>
</comment>
<keyword evidence="7" id="KW-1185">Reference proteome</keyword>
<dbReference type="GO" id="GO:0015833">
    <property type="term" value="P:peptide transport"/>
    <property type="evidence" value="ECO:0007669"/>
    <property type="project" value="InterPro"/>
</dbReference>
<dbReference type="PROSITE" id="PS50893">
    <property type="entry name" value="ABC_TRANSPORTER_2"/>
    <property type="match status" value="1"/>
</dbReference>
<evidence type="ECO:0000313" key="6">
    <source>
        <dbReference type="EMBL" id="NNG34341.1"/>
    </source>
</evidence>
<dbReference type="EMBL" id="JABEND010000001">
    <property type="protein sequence ID" value="NNG34341.1"/>
    <property type="molecule type" value="Genomic_DNA"/>
</dbReference>
<dbReference type="GO" id="GO:0005524">
    <property type="term" value="F:ATP binding"/>
    <property type="evidence" value="ECO:0007669"/>
    <property type="project" value="UniProtKB-KW"/>
</dbReference>
<feature type="domain" description="ABC transporter" evidence="5">
    <location>
        <begin position="7"/>
        <end position="248"/>
    </location>
</feature>
<proteinExistence type="inferred from homology"/>
<evidence type="ECO:0000256" key="4">
    <source>
        <dbReference type="ARBA" id="ARBA00022840"/>
    </source>
</evidence>
<sequence length="272" mass="29566">MSAAAMVTVSHGSRTFRSGRRQVVALDDVNLSVAEGEKFGVVGESGSGKTTLMRVIAGLERLDSGTVEVAGTDITALSEAALRPLRRRLQVVFQDPMGSLDPRMRIADVVAEPLVAQGISDRRADRVVQALEQVGLTANVRQRYPHEFSGGQRQRISLARALVTDPDILIADEAVSALDVTVRAQILDLIDAIAARRSLTLIFVSHDLSVIRRVCDRVAVLRAGRVVETGATQAVYDDPQHPYTRELLAAVPRLDRSLQLARARPSNAHEPR</sequence>
<dbReference type="SMART" id="SM00382">
    <property type="entry name" value="AAA"/>
    <property type="match status" value="1"/>
</dbReference>
<dbReference type="PROSITE" id="PS00211">
    <property type="entry name" value="ABC_TRANSPORTER_1"/>
    <property type="match status" value="1"/>
</dbReference>
<accession>A0A849A5P6</accession>
<evidence type="ECO:0000256" key="1">
    <source>
        <dbReference type="ARBA" id="ARBA00005417"/>
    </source>
</evidence>
<dbReference type="PANTHER" id="PTHR43776:SF7">
    <property type="entry name" value="D,D-DIPEPTIDE TRANSPORT ATP-BINDING PROTEIN DDPF-RELATED"/>
    <property type="match status" value="1"/>
</dbReference>
<name>A0A849A5P6_9ACTN</name>
<dbReference type="CDD" id="cd03257">
    <property type="entry name" value="ABC_NikE_OppD_transporters"/>
    <property type="match status" value="1"/>
</dbReference>
<evidence type="ECO:0000259" key="5">
    <source>
        <dbReference type="PROSITE" id="PS50893"/>
    </source>
</evidence>
<dbReference type="AlphaFoldDB" id="A0A849A5P6"/>
<keyword evidence="2" id="KW-0813">Transport</keyword>
<dbReference type="PANTHER" id="PTHR43776">
    <property type="entry name" value="TRANSPORT ATP-BINDING PROTEIN"/>
    <property type="match status" value="1"/>
</dbReference>
<keyword evidence="3" id="KW-0547">Nucleotide-binding</keyword>
<dbReference type="InterPro" id="IPR050319">
    <property type="entry name" value="ABC_transp_ATP-bind"/>
</dbReference>
<dbReference type="GO" id="GO:0055085">
    <property type="term" value="P:transmembrane transport"/>
    <property type="evidence" value="ECO:0007669"/>
    <property type="project" value="UniProtKB-ARBA"/>
</dbReference>
<comment type="similarity">
    <text evidence="1">Belongs to the ABC transporter superfamily.</text>
</comment>
<dbReference type="GO" id="GO:0016887">
    <property type="term" value="F:ATP hydrolysis activity"/>
    <property type="evidence" value="ECO:0007669"/>
    <property type="project" value="InterPro"/>
</dbReference>
<dbReference type="SUPFAM" id="SSF52540">
    <property type="entry name" value="P-loop containing nucleoside triphosphate hydrolases"/>
    <property type="match status" value="1"/>
</dbReference>
<evidence type="ECO:0000256" key="2">
    <source>
        <dbReference type="ARBA" id="ARBA00022448"/>
    </source>
</evidence>
<dbReference type="InterPro" id="IPR017871">
    <property type="entry name" value="ABC_transporter-like_CS"/>
</dbReference>
<keyword evidence="4 6" id="KW-0067">ATP-binding</keyword>
<dbReference type="InterPro" id="IPR027417">
    <property type="entry name" value="P-loop_NTPase"/>
</dbReference>
<dbReference type="Proteomes" id="UP000562984">
    <property type="component" value="Unassembled WGS sequence"/>
</dbReference>
<dbReference type="Pfam" id="PF00005">
    <property type="entry name" value="ABC_tran"/>
    <property type="match status" value="1"/>
</dbReference>
<dbReference type="RefSeq" id="WP_171197996.1">
    <property type="nucleotide sequence ID" value="NZ_JABEND010000001.1"/>
</dbReference>
<gene>
    <name evidence="6" type="ORF">HKD39_01105</name>
</gene>
<dbReference type="InterPro" id="IPR013563">
    <property type="entry name" value="Oligopep_ABC_C"/>
</dbReference>
<organism evidence="6 7">
    <name type="scientific">Nakamurella aerolata</name>
    <dbReference type="NCBI Taxonomy" id="1656892"/>
    <lineage>
        <taxon>Bacteria</taxon>
        <taxon>Bacillati</taxon>
        <taxon>Actinomycetota</taxon>
        <taxon>Actinomycetes</taxon>
        <taxon>Nakamurellales</taxon>
        <taxon>Nakamurellaceae</taxon>
        <taxon>Nakamurella</taxon>
    </lineage>
</organism>
<dbReference type="InterPro" id="IPR003439">
    <property type="entry name" value="ABC_transporter-like_ATP-bd"/>
</dbReference>
<evidence type="ECO:0000256" key="3">
    <source>
        <dbReference type="ARBA" id="ARBA00022741"/>
    </source>
</evidence>
<reference evidence="6 7" key="1">
    <citation type="submission" date="2020-05" db="EMBL/GenBank/DDBJ databases">
        <title>Nakamurella sp. DB0629 isolated from air conditioner.</title>
        <authorList>
            <person name="Kim D.H."/>
            <person name="Kim D.-U."/>
        </authorList>
    </citation>
    <scope>NUCLEOTIDE SEQUENCE [LARGE SCALE GENOMIC DNA]</scope>
    <source>
        <strain evidence="6 7">DB0629</strain>
    </source>
</reference>
<dbReference type="InterPro" id="IPR003593">
    <property type="entry name" value="AAA+_ATPase"/>
</dbReference>
<protein>
    <submittedName>
        <fullName evidence="6">ABC transporter ATP-binding protein</fullName>
    </submittedName>
</protein>